<dbReference type="SUPFAM" id="SSF141523">
    <property type="entry name" value="L,D-transpeptidase catalytic domain-like"/>
    <property type="match status" value="1"/>
</dbReference>
<proteinExistence type="predicted"/>
<evidence type="ECO:0000256" key="6">
    <source>
        <dbReference type="PROSITE-ProRule" id="PRU01373"/>
    </source>
</evidence>
<feature type="active site" description="Nucleophile" evidence="6">
    <location>
        <position position="143"/>
    </location>
</feature>
<feature type="domain" description="L,D-TPase catalytic" evidence="8">
    <location>
        <begin position="59"/>
        <end position="167"/>
    </location>
</feature>
<keyword evidence="2 9" id="KW-0808">Transferase</keyword>
<gene>
    <name evidence="9" type="ORF">ACFPEL_17275</name>
</gene>
<dbReference type="GO" id="GO:0016740">
    <property type="term" value="F:transferase activity"/>
    <property type="evidence" value="ECO:0007669"/>
    <property type="project" value="UniProtKB-KW"/>
</dbReference>
<dbReference type="RefSeq" id="WP_274191943.1">
    <property type="nucleotide sequence ID" value="NZ_BAABHN010000038.1"/>
</dbReference>
<keyword evidence="10" id="KW-1185">Reference proteome</keyword>
<comment type="caution">
    <text evidence="9">The sequence shown here is derived from an EMBL/GenBank/DDBJ whole genome shotgun (WGS) entry which is preliminary data.</text>
</comment>
<protein>
    <submittedName>
        <fullName evidence="9">L,D-transpeptidase</fullName>
        <ecNumber evidence="9">2.-.-.-</ecNumber>
    </submittedName>
</protein>
<dbReference type="PROSITE" id="PS52029">
    <property type="entry name" value="LD_TPASE"/>
    <property type="match status" value="1"/>
</dbReference>
<sequence length="168" mass="17445">MARHRRTSDRARTARAVLAPIGLAAVSAVGASPLALAAPTAPAPSAVGQGDAVPCTDTADVCVDLSENKAWLADDGVATGDAMTITSGSPADPTPTGTTTVQRKERHHVSQENRDAPMPYSIFFDDEGRAFHSGDTAGTSHGCIHLEVEDARAVFAALDIGDEVQIRQ</sequence>
<accession>A0ABV9RLH0</accession>
<dbReference type="Gene3D" id="2.40.440.10">
    <property type="entry name" value="L,D-transpeptidase catalytic domain-like"/>
    <property type="match status" value="1"/>
</dbReference>
<dbReference type="PANTHER" id="PTHR30582">
    <property type="entry name" value="L,D-TRANSPEPTIDASE"/>
    <property type="match status" value="1"/>
</dbReference>
<feature type="signal peptide" evidence="7">
    <location>
        <begin position="1"/>
        <end position="37"/>
    </location>
</feature>
<dbReference type="EC" id="2.-.-.-" evidence="9"/>
<dbReference type="Proteomes" id="UP001595909">
    <property type="component" value="Unassembled WGS sequence"/>
</dbReference>
<evidence type="ECO:0000256" key="5">
    <source>
        <dbReference type="ARBA" id="ARBA00023316"/>
    </source>
</evidence>
<dbReference type="CDD" id="cd16913">
    <property type="entry name" value="YkuD_like"/>
    <property type="match status" value="1"/>
</dbReference>
<dbReference type="PANTHER" id="PTHR30582:SF33">
    <property type="entry name" value="EXPORTED PROTEIN"/>
    <property type="match status" value="1"/>
</dbReference>
<evidence type="ECO:0000256" key="7">
    <source>
        <dbReference type="SAM" id="SignalP"/>
    </source>
</evidence>
<keyword evidence="7" id="KW-0732">Signal</keyword>
<evidence type="ECO:0000256" key="2">
    <source>
        <dbReference type="ARBA" id="ARBA00022679"/>
    </source>
</evidence>
<name>A0ABV9RLH0_9PSEU</name>
<evidence type="ECO:0000313" key="10">
    <source>
        <dbReference type="Proteomes" id="UP001595909"/>
    </source>
</evidence>
<feature type="chain" id="PRO_5046831704" evidence="7">
    <location>
        <begin position="38"/>
        <end position="168"/>
    </location>
</feature>
<evidence type="ECO:0000256" key="4">
    <source>
        <dbReference type="ARBA" id="ARBA00022984"/>
    </source>
</evidence>
<reference evidence="10" key="1">
    <citation type="journal article" date="2019" name="Int. J. Syst. Evol. Microbiol.">
        <title>The Global Catalogue of Microorganisms (GCM) 10K type strain sequencing project: providing services to taxonomists for standard genome sequencing and annotation.</title>
        <authorList>
            <consortium name="The Broad Institute Genomics Platform"/>
            <consortium name="The Broad Institute Genome Sequencing Center for Infectious Disease"/>
            <person name="Wu L."/>
            <person name="Ma J."/>
        </authorList>
    </citation>
    <scope>NUCLEOTIDE SEQUENCE [LARGE SCALE GENOMIC DNA]</scope>
    <source>
        <strain evidence="10">CCUG 50347</strain>
    </source>
</reference>
<comment type="pathway">
    <text evidence="1 6">Cell wall biogenesis; peptidoglycan biosynthesis.</text>
</comment>
<evidence type="ECO:0000259" key="8">
    <source>
        <dbReference type="PROSITE" id="PS52029"/>
    </source>
</evidence>
<feature type="active site" description="Proton donor/acceptor" evidence="6">
    <location>
        <position position="132"/>
    </location>
</feature>
<dbReference type="InterPro" id="IPR038063">
    <property type="entry name" value="Transpep_catalytic_dom"/>
</dbReference>
<dbReference type="InterPro" id="IPR050979">
    <property type="entry name" value="LD-transpeptidase"/>
</dbReference>
<evidence type="ECO:0000313" key="9">
    <source>
        <dbReference type="EMBL" id="MFC4834171.1"/>
    </source>
</evidence>
<dbReference type="Pfam" id="PF03734">
    <property type="entry name" value="YkuD"/>
    <property type="match status" value="1"/>
</dbReference>
<keyword evidence="4 6" id="KW-0573">Peptidoglycan synthesis</keyword>
<dbReference type="EMBL" id="JBHSIM010000038">
    <property type="protein sequence ID" value="MFC4834171.1"/>
    <property type="molecule type" value="Genomic_DNA"/>
</dbReference>
<dbReference type="InterPro" id="IPR005490">
    <property type="entry name" value="LD_TPept_cat_dom"/>
</dbReference>
<keyword evidence="3 6" id="KW-0133">Cell shape</keyword>
<evidence type="ECO:0000256" key="1">
    <source>
        <dbReference type="ARBA" id="ARBA00004752"/>
    </source>
</evidence>
<evidence type="ECO:0000256" key="3">
    <source>
        <dbReference type="ARBA" id="ARBA00022960"/>
    </source>
</evidence>
<keyword evidence="5 6" id="KW-0961">Cell wall biogenesis/degradation</keyword>
<organism evidence="9 10">
    <name type="scientific">Actinomycetospora chibensis</name>
    <dbReference type="NCBI Taxonomy" id="663606"/>
    <lineage>
        <taxon>Bacteria</taxon>
        <taxon>Bacillati</taxon>
        <taxon>Actinomycetota</taxon>
        <taxon>Actinomycetes</taxon>
        <taxon>Pseudonocardiales</taxon>
        <taxon>Pseudonocardiaceae</taxon>
        <taxon>Actinomycetospora</taxon>
    </lineage>
</organism>